<evidence type="ECO:0000256" key="3">
    <source>
        <dbReference type="ARBA" id="ARBA00012824"/>
    </source>
</evidence>
<dbReference type="NCBIfam" id="TIGR00543">
    <property type="entry name" value="isochor_syn"/>
    <property type="match status" value="1"/>
</dbReference>
<feature type="compositionally biased region" description="Basic and acidic residues" evidence="6">
    <location>
        <begin position="110"/>
        <end position="131"/>
    </location>
</feature>
<dbReference type="EC" id="5.4.4.2" evidence="3"/>
<dbReference type="SUPFAM" id="SSF56322">
    <property type="entry name" value="ADC synthase"/>
    <property type="match status" value="1"/>
</dbReference>
<dbReference type="Pfam" id="PF00425">
    <property type="entry name" value="Chorismate_bind"/>
    <property type="match status" value="1"/>
</dbReference>
<name>A0A017TFJ5_9BACT</name>
<dbReference type="OrthoDB" id="9806579at2"/>
<evidence type="ECO:0000256" key="4">
    <source>
        <dbReference type="ARBA" id="ARBA00023235"/>
    </source>
</evidence>
<feature type="region of interest" description="Disordered" evidence="6">
    <location>
        <begin position="110"/>
        <end position="133"/>
    </location>
</feature>
<gene>
    <name evidence="8" type="ORF">CAP_8698</name>
</gene>
<dbReference type="PANTHER" id="PTHR42839:SF2">
    <property type="entry name" value="ISOCHORISMATE SYNTHASE ENTC"/>
    <property type="match status" value="1"/>
</dbReference>
<dbReference type="eggNOG" id="COG1169">
    <property type="taxonomic scope" value="Bacteria"/>
</dbReference>
<dbReference type="InterPro" id="IPR005801">
    <property type="entry name" value="ADC_synthase"/>
</dbReference>
<dbReference type="Proteomes" id="UP000019678">
    <property type="component" value="Unassembled WGS sequence"/>
</dbReference>
<accession>A0A017TFJ5</accession>
<dbReference type="InterPro" id="IPR015890">
    <property type="entry name" value="Chorismate_C"/>
</dbReference>
<proteinExistence type="inferred from homology"/>
<evidence type="ECO:0000259" key="7">
    <source>
        <dbReference type="Pfam" id="PF00425"/>
    </source>
</evidence>
<evidence type="ECO:0000313" key="9">
    <source>
        <dbReference type="Proteomes" id="UP000019678"/>
    </source>
</evidence>
<evidence type="ECO:0000256" key="1">
    <source>
        <dbReference type="ARBA" id="ARBA00000799"/>
    </source>
</evidence>
<dbReference type="InterPro" id="IPR004561">
    <property type="entry name" value="IsoChor_synthase"/>
</dbReference>
<reference evidence="8 9" key="1">
    <citation type="submission" date="2013-05" db="EMBL/GenBank/DDBJ databases">
        <title>Genome assembly of Chondromyces apiculatus DSM 436.</title>
        <authorList>
            <person name="Sharma G."/>
            <person name="Khatri I."/>
            <person name="Kaur C."/>
            <person name="Mayilraj S."/>
            <person name="Subramanian S."/>
        </authorList>
    </citation>
    <scope>NUCLEOTIDE SEQUENCE [LARGE SCALE GENOMIC DNA]</scope>
    <source>
        <strain evidence="8 9">DSM 436</strain>
    </source>
</reference>
<keyword evidence="4" id="KW-0413">Isomerase</keyword>
<dbReference type="PANTHER" id="PTHR42839">
    <property type="entry name" value="ISOCHORISMATE SYNTHASE ENTC"/>
    <property type="match status" value="1"/>
</dbReference>
<evidence type="ECO:0000313" key="8">
    <source>
        <dbReference type="EMBL" id="EYF07575.1"/>
    </source>
</evidence>
<evidence type="ECO:0000256" key="6">
    <source>
        <dbReference type="SAM" id="MobiDB-lite"/>
    </source>
</evidence>
<comment type="similarity">
    <text evidence="2">Belongs to the isochorismate synthase family.</text>
</comment>
<evidence type="ECO:0000256" key="2">
    <source>
        <dbReference type="ARBA" id="ARBA00005297"/>
    </source>
</evidence>
<organism evidence="8 9">
    <name type="scientific">Chondromyces apiculatus DSM 436</name>
    <dbReference type="NCBI Taxonomy" id="1192034"/>
    <lineage>
        <taxon>Bacteria</taxon>
        <taxon>Pseudomonadati</taxon>
        <taxon>Myxococcota</taxon>
        <taxon>Polyangia</taxon>
        <taxon>Polyangiales</taxon>
        <taxon>Polyangiaceae</taxon>
        <taxon>Chondromyces</taxon>
    </lineage>
</organism>
<protein>
    <recommendedName>
        <fullName evidence="3">isochorismate synthase</fullName>
        <ecNumber evidence="3">5.4.4.2</ecNumber>
    </recommendedName>
    <alternativeName>
        <fullName evidence="5">Isochorismate mutase</fullName>
    </alternativeName>
</protein>
<sequence length="496" mass="50878">MAGGGAGSGAAFGAGSGAAFGAASDVNQPLVTLAVGAPVVTPELAFSLAEAHGGAPATFWDAPPPRGTRWAFVGWGEAARAEAQGEGALAEVAAEASQILARVAPRRVRAGEVRAGETREGEGEEALREAPADAPGPRLFGGVAFTPGAQAAAEKAVAPPWEGFADASFVLPAWVYATDGERAVLRVTVGAAEAAEAERALAALVGVFAEASVQERATLVPTAAAVTHEELCAPGVFHELVREALRAFASGAMTKVVLAVPSLLTAEAPFEVGEALGRLGEGYPECARFALPRGKAVFVGASPERLVAVEGRALDVDALAGTMPRRGDDAEAARALLGSNKDRREHALVVDAIAQVLTPLCASLTVPEVPVVRTLRNVHHLWSPVRGVLVEKVSLLALAGRLHPTPAICGTPRPAALGWIRAREPAPRGWYAGAVGWLGEGGDGALWVGLRSALVEGTRAWLYAGVGLVAGSEPEMEFSEVRAKRRPMLAALGGVA</sequence>
<dbReference type="STRING" id="1192034.CAP_8698"/>
<evidence type="ECO:0000256" key="5">
    <source>
        <dbReference type="ARBA" id="ARBA00041564"/>
    </source>
</evidence>
<comment type="catalytic activity">
    <reaction evidence="1">
        <text>chorismate = isochorismate</text>
        <dbReference type="Rhea" id="RHEA:18985"/>
        <dbReference type="ChEBI" id="CHEBI:29748"/>
        <dbReference type="ChEBI" id="CHEBI:29780"/>
        <dbReference type="EC" id="5.4.4.2"/>
    </reaction>
</comment>
<dbReference type="Gene3D" id="3.60.120.10">
    <property type="entry name" value="Anthranilate synthase"/>
    <property type="match status" value="1"/>
</dbReference>
<dbReference type="GO" id="GO:0008909">
    <property type="term" value="F:isochorismate synthase activity"/>
    <property type="evidence" value="ECO:0007669"/>
    <property type="project" value="UniProtKB-EC"/>
</dbReference>
<keyword evidence="9" id="KW-1185">Reference proteome</keyword>
<feature type="domain" description="Chorismate-utilising enzyme C-terminal" evidence="7">
    <location>
        <begin position="237"/>
        <end position="484"/>
    </location>
</feature>
<dbReference type="AlphaFoldDB" id="A0A017TFJ5"/>
<dbReference type="EMBL" id="ASRX01000009">
    <property type="protein sequence ID" value="EYF07575.1"/>
    <property type="molecule type" value="Genomic_DNA"/>
</dbReference>
<comment type="caution">
    <text evidence="8">The sequence shown here is derived from an EMBL/GenBank/DDBJ whole genome shotgun (WGS) entry which is preliminary data.</text>
</comment>
<dbReference type="RefSeq" id="WP_052374361.1">
    <property type="nucleotide sequence ID" value="NZ_ASRX01000009.1"/>
</dbReference>